<sequence>MEYYLTTYTKDYKWPVNHSPVKEMKEAETKEKMVHEQTKPQPCSTYQPQNLEDPQIDPAQCGAPPAGPESKFGQPLTYLRKLYLKYPYLYQILKLTPPEELAKTVYGDKFVSTYASDYKVEGFAPMKGWLMPEGKTADEAVKAGIPGVEPAKEEVTPPPHPDDKAVKFVGGQQGTRMGKWKSEYRDTISKMGAIIIQKKLLARIPPELKTTIDK</sequence>
<accession>A0ABN7BCA0</accession>
<dbReference type="EMBL" id="AP028921">
    <property type="protein sequence ID" value="BET02006.1"/>
    <property type="molecule type" value="Genomic_DNA"/>
</dbReference>
<keyword evidence="3" id="KW-1185">Reference proteome</keyword>
<dbReference type="Proteomes" id="UP001307889">
    <property type="component" value="Chromosome 13"/>
</dbReference>
<protein>
    <submittedName>
        <fullName evidence="2">Uncharacterized protein</fullName>
    </submittedName>
</protein>
<evidence type="ECO:0000256" key="1">
    <source>
        <dbReference type="SAM" id="MobiDB-lite"/>
    </source>
</evidence>
<feature type="compositionally biased region" description="Basic and acidic residues" evidence="1">
    <location>
        <begin position="25"/>
        <end position="38"/>
    </location>
</feature>
<reference evidence="2 3" key="1">
    <citation type="submission" date="2023-09" db="EMBL/GenBank/DDBJ databases">
        <title>Nesidiocoris tenuis whole genome shotgun sequence.</title>
        <authorList>
            <person name="Shibata T."/>
            <person name="Shimoda M."/>
            <person name="Kobayashi T."/>
            <person name="Uehara T."/>
        </authorList>
    </citation>
    <scope>NUCLEOTIDE SEQUENCE [LARGE SCALE GENOMIC DNA]</scope>
    <source>
        <strain evidence="2 3">Japan</strain>
    </source>
</reference>
<evidence type="ECO:0000313" key="3">
    <source>
        <dbReference type="Proteomes" id="UP001307889"/>
    </source>
</evidence>
<feature type="region of interest" description="Disordered" evidence="1">
    <location>
        <begin position="25"/>
        <end position="70"/>
    </location>
</feature>
<organism evidence="2 3">
    <name type="scientific">Nesidiocoris tenuis</name>
    <dbReference type="NCBI Taxonomy" id="355587"/>
    <lineage>
        <taxon>Eukaryota</taxon>
        <taxon>Metazoa</taxon>
        <taxon>Ecdysozoa</taxon>
        <taxon>Arthropoda</taxon>
        <taxon>Hexapoda</taxon>
        <taxon>Insecta</taxon>
        <taxon>Pterygota</taxon>
        <taxon>Neoptera</taxon>
        <taxon>Paraneoptera</taxon>
        <taxon>Hemiptera</taxon>
        <taxon>Heteroptera</taxon>
        <taxon>Panheteroptera</taxon>
        <taxon>Cimicomorpha</taxon>
        <taxon>Miridae</taxon>
        <taxon>Dicyphina</taxon>
        <taxon>Nesidiocoris</taxon>
    </lineage>
</organism>
<proteinExistence type="predicted"/>
<gene>
    <name evidence="2" type="ORF">NTJ_14824</name>
</gene>
<name>A0ABN7BCA0_9HEMI</name>
<evidence type="ECO:0000313" key="2">
    <source>
        <dbReference type="EMBL" id="BET02006.1"/>
    </source>
</evidence>
<feature type="compositionally biased region" description="Polar residues" evidence="1">
    <location>
        <begin position="39"/>
        <end position="52"/>
    </location>
</feature>